<evidence type="ECO:0000256" key="16">
    <source>
        <dbReference type="ARBA" id="ARBA00022884"/>
    </source>
</evidence>
<keyword evidence="11" id="KW-0479">Metal-binding</keyword>
<comment type="similarity">
    <text evidence="3">Belongs to the RNase E/G family. RNase G subfamily.</text>
</comment>
<evidence type="ECO:0000256" key="3">
    <source>
        <dbReference type="ARBA" id="ARBA00005663"/>
    </source>
</evidence>
<dbReference type="SUPFAM" id="SSF50249">
    <property type="entry name" value="Nucleic acid-binding proteins"/>
    <property type="match status" value="1"/>
</dbReference>
<evidence type="ECO:0000256" key="8">
    <source>
        <dbReference type="ARBA" id="ARBA00022552"/>
    </source>
</evidence>
<keyword evidence="10" id="KW-0540">Nuclease</keyword>
<evidence type="ECO:0000256" key="13">
    <source>
        <dbReference type="ARBA" id="ARBA00022759"/>
    </source>
</evidence>
<evidence type="ECO:0000256" key="15">
    <source>
        <dbReference type="ARBA" id="ARBA00022842"/>
    </source>
</evidence>
<sequence>MTTKKSKLRMFISVLPGEQVEVALAEEGAKENQVKEYYVEMVHQAKTKGNIYRGIINNVDTNLQAAFVNYGADKNGFLQIDEVHPEYYNTPHDATKGKKYPLMQKVLKAGQEVLVQVVKEPTGSKGAFLTTYLSMPGRFLVLTPGREQIGVSRKVEDDEERGRLREMLEGLNPGPGLGVIVRTVSAGTSKTTLQRDLQFLKRLWKDIRKKGTEESAPCLIYKEPDLASRAVRDYLSDDVAEVWVDDEHTAQLIEDYASLLFPRKGSLVKVYKDQQSRTLWERFGIQRQLEQIYSREVTLPSGGRLVFDQTEALMAIDINSGKISGKTNFESMALRTNMEAAETVAQQLKLRDIGGQVVIDFIEMRDRNHWREVEKTLRNAMKNDRARHDVGKMSRFGLLQVVRQRTGSSALSITMETCPCCKGSGLRRNMEWQSLQALREIHRQLRSLPHGTPTFVFETGAELAMHLLNHKRERLLDLERQFGVHLDIRPAR</sequence>
<dbReference type="Gene3D" id="3.40.1260.20">
    <property type="entry name" value="Ribonuclease E, catalytic domain"/>
    <property type="match status" value="1"/>
</dbReference>
<dbReference type="InterPro" id="IPR003029">
    <property type="entry name" value="S1_domain"/>
</dbReference>
<organism evidence="19 20">
    <name type="scientific">Nitratidesulfovibrio oxamicus</name>
    <dbReference type="NCBI Taxonomy" id="32016"/>
    <lineage>
        <taxon>Bacteria</taxon>
        <taxon>Pseudomonadati</taxon>
        <taxon>Thermodesulfobacteriota</taxon>
        <taxon>Desulfovibrionia</taxon>
        <taxon>Desulfovibrionales</taxon>
        <taxon>Desulfovibrionaceae</taxon>
        <taxon>Nitratidesulfovibrio</taxon>
    </lineage>
</organism>
<dbReference type="Pfam" id="PF20833">
    <property type="entry name" value="RNase_E_G_Thio"/>
    <property type="match status" value="1"/>
</dbReference>
<proteinExistence type="inferred from homology"/>
<comment type="caution">
    <text evidence="19">The sequence shown here is derived from an EMBL/GenBank/DDBJ whole genome shotgun (WGS) entry which is preliminary data.</text>
</comment>
<keyword evidence="12" id="KW-0699">rRNA-binding</keyword>
<evidence type="ECO:0000256" key="9">
    <source>
        <dbReference type="ARBA" id="ARBA00022694"/>
    </source>
</evidence>
<dbReference type="PROSITE" id="PS50126">
    <property type="entry name" value="S1"/>
    <property type="match status" value="1"/>
</dbReference>
<evidence type="ECO:0000313" key="19">
    <source>
        <dbReference type="EMBL" id="MBG3877074.1"/>
    </source>
</evidence>
<dbReference type="InterPro" id="IPR012340">
    <property type="entry name" value="NA-bd_OB-fold"/>
</dbReference>
<dbReference type="CDD" id="cd04453">
    <property type="entry name" value="S1_RNase_E"/>
    <property type="match status" value="1"/>
</dbReference>
<evidence type="ECO:0000256" key="17">
    <source>
        <dbReference type="ARBA" id="ARBA00023136"/>
    </source>
</evidence>
<dbReference type="Pfam" id="PF10150">
    <property type="entry name" value="RNase_E_G"/>
    <property type="match status" value="1"/>
</dbReference>
<keyword evidence="20" id="KW-1185">Reference proteome</keyword>
<evidence type="ECO:0000256" key="6">
    <source>
        <dbReference type="ARBA" id="ARBA00022490"/>
    </source>
</evidence>
<evidence type="ECO:0000256" key="12">
    <source>
        <dbReference type="ARBA" id="ARBA00022730"/>
    </source>
</evidence>
<dbReference type="InterPro" id="IPR048583">
    <property type="entry name" value="RNase_E_G_thioredoxin-like"/>
</dbReference>
<evidence type="ECO:0000256" key="5">
    <source>
        <dbReference type="ARBA" id="ARBA00022475"/>
    </source>
</evidence>
<evidence type="ECO:0000256" key="10">
    <source>
        <dbReference type="ARBA" id="ARBA00022722"/>
    </source>
</evidence>
<evidence type="ECO:0000256" key="4">
    <source>
        <dbReference type="ARBA" id="ARBA00017719"/>
    </source>
</evidence>
<keyword evidence="9" id="KW-0819">tRNA processing</keyword>
<feature type="domain" description="S1 motif" evidence="18">
    <location>
        <begin position="49"/>
        <end position="132"/>
    </location>
</feature>
<dbReference type="SMART" id="SM00316">
    <property type="entry name" value="S1"/>
    <property type="match status" value="1"/>
</dbReference>
<dbReference type="PANTHER" id="PTHR30001:SF1">
    <property type="entry name" value="RIBONUCLEASE E_G-LIKE PROTEIN, CHLOROPLASTIC"/>
    <property type="match status" value="1"/>
</dbReference>
<evidence type="ECO:0000313" key="20">
    <source>
        <dbReference type="Proteomes" id="UP001194469"/>
    </source>
</evidence>
<evidence type="ECO:0000256" key="11">
    <source>
        <dbReference type="ARBA" id="ARBA00022723"/>
    </source>
</evidence>
<keyword evidence="5" id="KW-1003">Cell membrane</keyword>
<keyword evidence="13" id="KW-0255">Endonuclease</keyword>
<dbReference type="RefSeq" id="WP_190244932.1">
    <property type="nucleotide sequence ID" value="NZ_VRYY01000220.1"/>
</dbReference>
<dbReference type="InterPro" id="IPR004659">
    <property type="entry name" value="RNase_E/G"/>
</dbReference>
<dbReference type="EMBL" id="VRYY01000220">
    <property type="protein sequence ID" value="MBG3877074.1"/>
    <property type="molecule type" value="Genomic_DNA"/>
</dbReference>
<reference evidence="19 20" key="1">
    <citation type="submission" date="2019-08" db="EMBL/GenBank/DDBJ databases">
        <authorList>
            <person name="Luo N."/>
        </authorList>
    </citation>
    <scope>NUCLEOTIDE SEQUENCE [LARGE SCALE GENOMIC DNA]</scope>
    <source>
        <strain evidence="19 20">NCIMB 9442</strain>
    </source>
</reference>
<evidence type="ECO:0000256" key="14">
    <source>
        <dbReference type="ARBA" id="ARBA00022801"/>
    </source>
</evidence>
<keyword evidence="16" id="KW-0694">RNA-binding</keyword>
<dbReference type="InterPro" id="IPR019307">
    <property type="entry name" value="RNA-bd_AU-1/RNase_E/G"/>
</dbReference>
<comment type="cofactor">
    <cofactor evidence="1">
        <name>Mg(2+)</name>
        <dbReference type="ChEBI" id="CHEBI:18420"/>
    </cofactor>
</comment>
<evidence type="ECO:0000256" key="1">
    <source>
        <dbReference type="ARBA" id="ARBA00001946"/>
    </source>
</evidence>
<keyword evidence="14" id="KW-0378">Hydrolase</keyword>
<dbReference type="NCBIfam" id="TIGR00757">
    <property type="entry name" value="RNaseEG"/>
    <property type="match status" value="1"/>
</dbReference>
<comment type="subcellular location">
    <subcellularLocation>
        <location evidence="2">Cytoplasm</location>
    </subcellularLocation>
</comment>
<keyword evidence="8" id="KW-0698">rRNA processing</keyword>
<keyword evidence="7" id="KW-0997">Cell inner membrane</keyword>
<evidence type="ECO:0000256" key="2">
    <source>
        <dbReference type="ARBA" id="ARBA00004496"/>
    </source>
</evidence>
<accession>A0ABS0J3Q1</accession>
<dbReference type="PANTHER" id="PTHR30001">
    <property type="entry name" value="RIBONUCLEASE"/>
    <property type="match status" value="1"/>
</dbReference>
<keyword evidence="15" id="KW-0460">Magnesium</keyword>
<protein>
    <recommendedName>
        <fullName evidence="4">Ribonuclease G</fullName>
    </recommendedName>
</protein>
<evidence type="ECO:0000256" key="7">
    <source>
        <dbReference type="ARBA" id="ARBA00022519"/>
    </source>
</evidence>
<evidence type="ECO:0000259" key="18">
    <source>
        <dbReference type="PROSITE" id="PS50126"/>
    </source>
</evidence>
<keyword evidence="17" id="KW-0472">Membrane</keyword>
<keyword evidence="6" id="KW-0963">Cytoplasm</keyword>
<name>A0ABS0J3Q1_9BACT</name>
<gene>
    <name evidence="19" type="ORF">FVW20_08635</name>
</gene>
<dbReference type="Gene3D" id="2.40.50.140">
    <property type="entry name" value="Nucleic acid-binding proteins"/>
    <property type="match status" value="1"/>
</dbReference>
<dbReference type="Proteomes" id="UP001194469">
    <property type="component" value="Unassembled WGS sequence"/>
</dbReference>